<name>A0A1W2EKV2_KIBAR</name>
<dbReference type="RefSeq" id="WP_235038766.1">
    <property type="nucleotide sequence ID" value="NZ_FWXV01000003.1"/>
</dbReference>
<gene>
    <name evidence="2" type="ORF">SAMN05661093_04608</name>
</gene>
<dbReference type="EMBL" id="FWXV01000003">
    <property type="protein sequence ID" value="SMD10313.1"/>
    <property type="molecule type" value="Genomic_DNA"/>
</dbReference>
<organism evidence="2 3">
    <name type="scientific">Kibdelosporangium aridum</name>
    <dbReference type="NCBI Taxonomy" id="2030"/>
    <lineage>
        <taxon>Bacteria</taxon>
        <taxon>Bacillati</taxon>
        <taxon>Actinomycetota</taxon>
        <taxon>Actinomycetes</taxon>
        <taxon>Pseudonocardiales</taxon>
        <taxon>Pseudonocardiaceae</taxon>
        <taxon>Kibdelosporangium</taxon>
    </lineage>
</organism>
<evidence type="ECO:0000259" key="1">
    <source>
        <dbReference type="Pfam" id="PF19054"/>
    </source>
</evidence>
<evidence type="ECO:0000313" key="2">
    <source>
        <dbReference type="EMBL" id="SMD10313.1"/>
    </source>
</evidence>
<feature type="domain" description="DUF5753" evidence="1">
    <location>
        <begin position="11"/>
        <end position="85"/>
    </location>
</feature>
<evidence type="ECO:0000313" key="3">
    <source>
        <dbReference type="Proteomes" id="UP000192674"/>
    </source>
</evidence>
<keyword evidence="3" id="KW-1185">Reference proteome</keyword>
<dbReference type="AlphaFoldDB" id="A0A1W2EKV2"/>
<accession>A0A1W2EKV2</accession>
<dbReference type="InterPro" id="IPR043917">
    <property type="entry name" value="DUF5753"/>
</dbReference>
<dbReference type="Pfam" id="PF19054">
    <property type="entry name" value="DUF5753"/>
    <property type="match status" value="1"/>
</dbReference>
<dbReference type="Proteomes" id="UP000192674">
    <property type="component" value="Unassembled WGS sequence"/>
</dbReference>
<proteinExistence type="predicted"/>
<sequence length="94" mass="10708">MYRATKHLRIVRIIPFSVGEYEIMTGAVNWLGFSEPEYPDAVYLEYPGGGEWIEKANDVARFVGSIDDAWSRALTVEESAALVREQVKTLEREL</sequence>
<protein>
    <recommendedName>
        <fullName evidence="1">DUF5753 domain-containing protein</fullName>
    </recommendedName>
</protein>
<reference evidence="2 3" key="1">
    <citation type="submission" date="2017-04" db="EMBL/GenBank/DDBJ databases">
        <authorList>
            <person name="Afonso C.L."/>
            <person name="Miller P.J."/>
            <person name="Scott M.A."/>
            <person name="Spackman E."/>
            <person name="Goraichik I."/>
            <person name="Dimitrov K.M."/>
            <person name="Suarez D.L."/>
            <person name="Swayne D.E."/>
        </authorList>
    </citation>
    <scope>NUCLEOTIDE SEQUENCE [LARGE SCALE GENOMIC DNA]</scope>
    <source>
        <strain evidence="2 3">DSM 43828</strain>
    </source>
</reference>